<sequence>MTIERLDILGPLAVMGMSLFAIAFVLVLVAIGLTPFVVDRADHHFAPLMYKKNDPQKTPAMFKVFPLAGGLFAWYGMTILMRRRRYQRKWPFAGRPDRVRAIEEAPTWLKHIMVWVYLGFVVSTAGAFIVGGIAVLFDKFWF</sequence>
<reference evidence="2 3" key="1">
    <citation type="submission" date="2016-10" db="EMBL/GenBank/DDBJ databases">
        <authorList>
            <person name="de Groot N.N."/>
        </authorList>
    </citation>
    <scope>NUCLEOTIDE SEQUENCE [LARGE SCALE GENOMIC DNA]</scope>
    <source>
        <strain evidence="2 3">DSM 19219</strain>
    </source>
</reference>
<dbReference type="EMBL" id="FNNI01000004">
    <property type="protein sequence ID" value="SDX21928.1"/>
    <property type="molecule type" value="Genomic_DNA"/>
</dbReference>
<dbReference type="RefSeq" id="WP_092569287.1">
    <property type="nucleotide sequence ID" value="NZ_BMXH01000001.1"/>
</dbReference>
<dbReference type="Proteomes" id="UP000198500">
    <property type="component" value="Unassembled WGS sequence"/>
</dbReference>
<dbReference type="AlphaFoldDB" id="A0A1H2ZYA5"/>
<dbReference type="STRING" id="574349.SAMN05443545_104285"/>
<evidence type="ECO:0000256" key="1">
    <source>
        <dbReference type="SAM" id="Phobius"/>
    </source>
</evidence>
<evidence type="ECO:0000313" key="3">
    <source>
        <dbReference type="Proteomes" id="UP000198500"/>
    </source>
</evidence>
<keyword evidence="3" id="KW-1185">Reference proteome</keyword>
<organism evidence="2 3">
    <name type="scientific">Aidingimonas halophila</name>
    <dbReference type="NCBI Taxonomy" id="574349"/>
    <lineage>
        <taxon>Bacteria</taxon>
        <taxon>Pseudomonadati</taxon>
        <taxon>Pseudomonadota</taxon>
        <taxon>Gammaproteobacteria</taxon>
        <taxon>Oceanospirillales</taxon>
        <taxon>Halomonadaceae</taxon>
        <taxon>Aidingimonas</taxon>
    </lineage>
</organism>
<dbReference type="OrthoDB" id="6184277at2"/>
<proteinExistence type="predicted"/>
<evidence type="ECO:0000313" key="2">
    <source>
        <dbReference type="EMBL" id="SDX21928.1"/>
    </source>
</evidence>
<protein>
    <submittedName>
        <fullName evidence="2">Uncharacterized protein</fullName>
    </submittedName>
</protein>
<keyword evidence="1" id="KW-0812">Transmembrane</keyword>
<name>A0A1H2ZYA5_9GAMM</name>
<feature type="transmembrane region" description="Helical" evidence="1">
    <location>
        <begin position="12"/>
        <end position="38"/>
    </location>
</feature>
<feature type="transmembrane region" description="Helical" evidence="1">
    <location>
        <begin position="114"/>
        <end position="137"/>
    </location>
</feature>
<accession>A0A1H2ZYA5</accession>
<gene>
    <name evidence="2" type="ORF">SAMN05443545_104285</name>
</gene>
<keyword evidence="1" id="KW-0472">Membrane</keyword>
<feature type="transmembrane region" description="Helical" evidence="1">
    <location>
        <begin position="58"/>
        <end position="80"/>
    </location>
</feature>
<keyword evidence="1" id="KW-1133">Transmembrane helix</keyword>